<gene>
    <name evidence="9" type="ORF">ISP25_16135</name>
</gene>
<dbReference type="SMART" id="SM00283">
    <property type="entry name" value="MA"/>
    <property type="match status" value="1"/>
</dbReference>
<comment type="similarity">
    <text evidence="3">Belongs to the methyl-accepting chemotaxis (MCP) protein family.</text>
</comment>
<evidence type="ECO:0000313" key="9">
    <source>
        <dbReference type="EMBL" id="MFK2878602.1"/>
    </source>
</evidence>
<reference evidence="9 10" key="1">
    <citation type="submission" date="2020-10" db="EMBL/GenBank/DDBJ databases">
        <title>Phylogeny of dyella-like bacteria.</title>
        <authorList>
            <person name="Fu J."/>
        </authorList>
    </citation>
    <scope>NUCLEOTIDE SEQUENCE [LARGE SCALE GENOMIC DNA]</scope>
    <source>
        <strain evidence="9 10">KACC 19113</strain>
    </source>
</reference>
<evidence type="ECO:0000256" key="2">
    <source>
        <dbReference type="ARBA" id="ARBA00023224"/>
    </source>
</evidence>
<evidence type="ECO:0000256" key="3">
    <source>
        <dbReference type="ARBA" id="ARBA00029447"/>
    </source>
</evidence>
<dbReference type="PANTHER" id="PTHR43531">
    <property type="entry name" value="PROTEIN ICFG"/>
    <property type="match status" value="1"/>
</dbReference>
<keyword evidence="2 4" id="KW-0807">Transducer</keyword>
<dbReference type="InterPro" id="IPR004090">
    <property type="entry name" value="Chemotax_Me-accpt_rcpt"/>
</dbReference>
<dbReference type="Proteomes" id="UP001620339">
    <property type="component" value="Unassembled WGS sequence"/>
</dbReference>
<dbReference type="CDD" id="cd11386">
    <property type="entry name" value="MCP_signal"/>
    <property type="match status" value="1"/>
</dbReference>
<comment type="caution">
    <text evidence="9">The sequence shown here is derived from an EMBL/GenBank/DDBJ whole genome shotgun (WGS) entry which is preliminary data.</text>
</comment>
<dbReference type="PANTHER" id="PTHR43531:SF14">
    <property type="entry name" value="METHYL-ACCEPTING CHEMOTAXIS PROTEIN I-RELATED"/>
    <property type="match status" value="1"/>
</dbReference>
<dbReference type="Pfam" id="PF00015">
    <property type="entry name" value="MCPsignal"/>
    <property type="match status" value="1"/>
</dbReference>
<dbReference type="Pfam" id="PF00672">
    <property type="entry name" value="HAMP"/>
    <property type="match status" value="1"/>
</dbReference>
<evidence type="ECO:0000259" key="8">
    <source>
        <dbReference type="PROSITE" id="PS50885"/>
    </source>
</evidence>
<keyword evidence="6" id="KW-0812">Transmembrane</keyword>
<accession>A0ABW8J8I6</accession>
<feature type="coiled-coil region" evidence="5">
    <location>
        <begin position="469"/>
        <end position="507"/>
    </location>
</feature>
<dbReference type="InterPro" id="IPR004089">
    <property type="entry name" value="MCPsignal_dom"/>
</dbReference>
<dbReference type="EMBL" id="JADIKK010000008">
    <property type="protein sequence ID" value="MFK2878602.1"/>
    <property type="molecule type" value="Genomic_DNA"/>
</dbReference>
<evidence type="ECO:0000256" key="1">
    <source>
        <dbReference type="ARBA" id="ARBA00022481"/>
    </source>
</evidence>
<feature type="domain" description="HAMP" evidence="8">
    <location>
        <begin position="212"/>
        <end position="264"/>
    </location>
</feature>
<dbReference type="SUPFAM" id="SSF58104">
    <property type="entry name" value="Methyl-accepting chemotaxis protein (MCP) signaling domain"/>
    <property type="match status" value="1"/>
</dbReference>
<keyword evidence="10" id="KW-1185">Reference proteome</keyword>
<evidence type="ECO:0000313" key="10">
    <source>
        <dbReference type="Proteomes" id="UP001620339"/>
    </source>
</evidence>
<keyword evidence="5" id="KW-0175">Coiled coil</keyword>
<dbReference type="InterPro" id="IPR024478">
    <property type="entry name" value="HlyB_4HB_MCP"/>
</dbReference>
<dbReference type="InterPro" id="IPR051310">
    <property type="entry name" value="MCP_chemotaxis"/>
</dbReference>
<evidence type="ECO:0000256" key="5">
    <source>
        <dbReference type="SAM" id="Coils"/>
    </source>
</evidence>
<organism evidence="9 10">
    <name type="scientific">Rhodanobacter hydrolyticus</name>
    <dbReference type="NCBI Taxonomy" id="2250595"/>
    <lineage>
        <taxon>Bacteria</taxon>
        <taxon>Pseudomonadati</taxon>
        <taxon>Pseudomonadota</taxon>
        <taxon>Gammaproteobacteria</taxon>
        <taxon>Lysobacterales</taxon>
        <taxon>Rhodanobacteraceae</taxon>
        <taxon>Rhodanobacter</taxon>
    </lineage>
</organism>
<keyword evidence="1" id="KW-0488">Methylation</keyword>
<dbReference type="CDD" id="cd06225">
    <property type="entry name" value="HAMP"/>
    <property type="match status" value="1"/>
</dbReference>
<dbReference type="PROSITE" id="PS50111">
    <property type="entry name" value="CHEMOTAXIS_TRANSDUC_2"/>
    <property type="match status" value="1"/>
</dbReference>
<keyword evidence="6" id="KW-0472">Membrane</keyword>
<evidence type="ECO:0000256" key="4">
    <source>
        <dbReference type="PROSITE-ProRule" id="PRU00284"/>
    </source>
</evidence>
<dbReference type="Gene3D" id="1.10.287.950">
    <property type="entry name" value="Methyl-accepting chemotaxis protein"/>
    <property type="match status" value="1"/>
</dbReference>
<proteinExistence type="inferred from homology"/>
<name>A0ABW8J8I6_9GAMM</name>
<sequence length="516" mass="54180">MGSLLQTVRFKIILALGLCVVLMAAIGTFGAVGLHEVDGLATDMYQSNTMIIIDLGEVRSAQSDIRLQYRLAQAKPDEATIAAAAASIGKDEARIQKAWNHYYPAWVTRSDERVIADKINAALPVFTAAADQTMAAFKAGKHDDAVRLIDQSLDGAEALSAALDEDVANNRAQAADAMMQVGSTYHTILTVAIVLVVVGLLIAIVASIWLLRAVLRPLERAIGVAGEIASGRLDNRLEVDVGGEFGQLLTALKTMDEQLSSTVRRIQASSSAVAQASDEIATGNLDLSSRTEEQAASLEETAASMTELTETVKHNAHNAKQANNLANGASRLADSGNDAVQAMVTTIGEISGNSSKISEITAVIEGIAFQTNILALNAAVEAARAGEQGRGFAVVASEVRSLAQRSAVSAKEIKELIGASVSMVEGGAKQAAEAGEAMGQVRQAIRRVSDIVAEIAAASEEQSRGIEQVDQAVTQMDRMTQQNAALVEEAAAAAQSLNEQARELSSAVSTFQLSEA</sequence>
<protein>
    <submittedName>
        <fullName evidence="9">MCP four helix bundle domain-containing protein</fullName>
    </submittedName>
</protein>
<dbReference type="RefSeq" id="WP_404615356.1">
    <property type="nucleotide sequence ID" value="NZ_JADIKK010000008.1"/>
</dbReference>
<feature type="transmembrane region" description="Helical" evidence="6">
    <location>
        <begin position="188"/>
        <end position="211"/>
    </location>
</feature>
<dbReference type="PRINTS" id="PR00260">
    <property type="entry name" value="CHEMTRNSDUCR"/>
</dbReference>
<evidence type="ECO:0000256" key="6">
    <source>
        <dbReference type="SAM" id="Phobius"/>
    </source>
</evidence>
<evidence type="ECO:0000259" key="7">
    <source>
        <dbReference type="PROSITE" id="PS50111"/>
    </source>
</evidence>
<keyword evidence="6" id="KW-1133">Transmembrane helix</keyword>
<feature type="domain" description="Methyl-accepting transducer" evidence="7">
    <location>
        <begin position="269"/>
        <end position="498"/>
    </location>
</feature>
<dbReference type="PROSITE" id="PS50885">
    <property type="entry name" value="HAMP"/>
    <property type="match status" value="1"/>
</dbReference>
<dbReference type="SMART" id="SM00304">
    <property type="entry name" value="HAMP"/>
    <property type="match status" value="1"/>
</dbReference>
<dbReference type="Pfam" id="PF12729">
    <property type="entry name" value="4HB_MCP_1"/>
    <property type="match status" value="1"/>
</dbReference>
<feature type="transmembrane region" description="Helical" evidence="6">
    <location>
        <begin position="12"/>
        <end position="34"/>
    </location>
</feature>
<dbReference type="InterPro" id="IPR003660">
    <property type="entry name" value="HAMP_dom"/>
</dbReference>